<evidence type="ECO:0000313" key="1">
    <source>
        <dbReference type="EMBL" id="KUM45819.1"/>
    </source>
</evidence>
<dbReference type="AlphaFoldDB" id="A0A101LUY0"/>
<protein>
    <submittedName>
        <fullName evidence="1">Uncharacterized protein</fullName>
    </submittedName>
</protein>
<geneLocation type="mitochondrion" evidence="1"/>
<dbReference type="EMBL" id="LKAM01000015">
    <property type="protein sequence ID" value="KUM45819.1"/>
    <property type="molecule type" value="Genomic_DNA"/>
</dbReference>
<reference evidence="1" key="1">
    <citation type="journal article" date="2015" name="Genome Biol. Evol.">
        <title>Organellar Genomes of White Spruce (Picea glauca): Assembly and Annotation.</title>
        <authorList>
            <person name="Jackman S.D."/>
            <person name="Warren R.L."/>
            <person name="Gibb E.A."/>
            <person name="Vandervalk B.P."/>
            <person name="Mohamadi H."/>
            <person name="Chu J."/>
            <person name="Raymond A."/>
            <person name="Pleasance S."/>
            <person name="Coope R."/>
            <person name="Wildung M.R."/>
            <person name="Ritland C.E."/>
            <person name="Bousquet J."/>
            <person name="Jones S.J."/>
            <person name="Bohlmann J."/>
            <person name="Birol I."/>
        </authorList>
    </citation>
    <scope>NUCLEOTIDE SEQUENCE [LARGE SCALE GENOMIC DNA]</scope>
    <source>
        <tissue evidence="1">Flushing bud</tissue>
    </source>
</reference>
<accession>A0A101LUY0</accession>
<gene>
    <name evidence="1" type="ORF">ABT39_MTgene2173</name>
</gene>
<organism evidence="1">
    <name type="scientific">Picea glauca</name>
    <name type="common">White spruce</name>
    <name type="synonym">Pinus glauca</name>
    <dbReference type="NCBI Taxonomy" id="3330"/>
    <lineage>
        <taxon>Eukaryota</taxon>
        <taxon>Viridiplantae</taxon>
        <taxon>Streptophyta</taxon>
        <taxon>Embryophyta</taxon>
        <taxon>Tracheophyta</taxon>
        <taxon>Spermatophyta</taxon>
        <taxon>Pinopsida</taxon>
        <taxon>Pinidae</taxon>
        <taxon>Conifers I</taxon>
        <taxon>Pinales</taxon>
        <taxon>Pinaceae</taxon>
        <taxon>Picea</taxon>
    </lineage>
</organism>
<proteinExistence type="predicted"/>
<name>A0A101LUY0_PICGL</name>
<comment type="caution">
    <text evidence="1">The sequence shown here is derived from an EMBL/GenBank/DDBJ whole genome shotgun (WGS) entry which is preliminary data.</text>
</comment>
<keyword evidence="1" id="KW-0496">Mitochondrion</keyword>
<sequence length="35" mass="4482">MRWNIKSGMYRNTMMVIELHYFLLEQLFLKQYLDR</sequence>